<proteinExistence type="predicted"/>
<accession>A0A3P8K7U3</accession>
<name>A0A3P8K7U3_RAOTE</name>
<dbReference type="KEGG" id="rtg:NCTC13098_01104"/>
<evidence type="ECO:0000313" key="1">
    <source>
        <dbReference type="EMBL" id="VDR24805.1"/>
    </source>
</evidence>
<dbReference type="AlphaFoldDB" id="A0A3P8K7U3"/>
<dbReference type="Proteomes" id="UP000274346">
    <property type="component" value="Chromosome"/>
</dbReference>
<evidence type="ECO:0000313" key="2">
    <source>
        <dbReference type="Proteomes" id="UP000274346"/>
    </source>
</evidence>
<gene>
    <name evidence="1" type="ORF">NCTC13098_01104</name>
</gene>
<organism evidence="1 2">
    <name type="scientific">Raoultella terrigena</name>
    <name type="common">Klebsiella terrigena</name>
    <dbReference type="NCBI Taxonomy" id="577"/>
    <lineage>
        <taxon>Bacteria</taxon>
        <taxon>Pseudomonadati</taxon>
        <taxon>Pseudomonadota</taxon>
        <taxon>Gammaproteobacteria</taxon>
        <taxon>Enterobacterales</taxon>
        <taxon>Enterobacteriaceae</taxon>
        <taxon>Klebsiella/Raoultella group</taxon>
        <taxon>Raoultella</taxon>
    </lineage>
</organism>
<dbReference type="EMBL" id="LR131271">
    <property type="protein sequence ID" value="VDR24805.1"/>
    <property type="molecule type" value="Genomic_DNA"/>
</dbReference>
<reference evidence="1 2" key="1">
    <citation type="submission" date="2018-12" db="EMBL/GenBank/DDBJ databases">
        <authorList>
            <consortium name="Pathogen Informatics"/>
        </authorList>
    </citation>
    <scope>NUCLEOTIDE SEQUENCE [LARGE SCALE GENOMIC DNA]</scope>
    <source>
        <strain evidence="1 2">NCTC13098</strain>
    </source>
</reference>
<protein>
    <submittedName>
        <fullName evidence="1">Uncharacterized protein</fullName>
    </submittedName>
</protein>
<sequence>MLEAGMVEKKSVGSTALWMREAVEAIDKQFGSGYAREHSELVAGFMQAAAIDQEVS</sequence>